<dbReference type="Proteomes" id="UP001328107">
    <property type="component" value="Unassembled WGS sequence"/>
</dbReference>
<dbReference type="CDD" id="cd14011">
    <property type="entry name" value="PK_SCY1_like"/>
    <property type="match status" value="1"/>
</dbReference>
<sequence length="856" mass="95497">MKSLPASPPSNLSSPISGWRRPLAVSPTLQWRAKEGSGWDVATLWLAGRESRKHRKKRAAGLVKGECTASMPGLHQETSLIPSRPCVSPPSPSSIVALPPLDKHFQSLLYKTQASHWKVYSARSVFGDKDCSLFVFNRKENVKAPPRLGRMTRLSLTDLIRFDVNQLHQLAHPRILQVVHPLEDTKEFMAFASEPIKGNLEQLVIEEGVSKLEMKLGVLQVIDGLSYLHNSAKMLHGNLTPSAVFVTSARMWKISGFSFSVAAKEGNEYPCYPWTKKLPSTLQPDLDFLAPEYLAPNQQSVTTAADVFSLGVLICWVYGGGKRIIDAKNNLESYAIVCGQLDEALNLIAEELGQNLKESLSKVLSLDVDVRPSVQLLALIKHFDDPAVSALRQLDDIAQEFDPTLKAHFLSQILFAALPNIPEPLWFSRILPRFNEQLLDSTEIFTSVAKPLLYMLEHCESHNIHKLKGWIRNVLEHCHQKTLASFLLENMSVLFRRMSDDQVEDNLMELILSSMKNEDTSMQSSAIRGIPSVAEFLPMGFVLRKLLPVIQTLPGYLHDNVPRQLDLLAALAALSDRCDTASLQQLTTCVSLCSAHHPVIIHAKSRLVQRVVTRDGSRLKDPAHVCFHLLNPLVVGLASRDLSPAHFDDVMSSIRILLDIVEQLRYDSDNRLAQESAGVGRLASRRVSMSSNNLPRVMITAARPSLTGDNSDLRKMSFLSADGRLEDRGRRESKDSRGSIESDVSIRIGNGSDVSDDSSYHSQKGRRQSWLDSYGHSCSLEQTSLDSSRIFDRSASMRRSARNSSERRARTRSPTGDVLGDRPPSARSIHQPARPNSFTNLGHNLVLTYRNFWQKD</sequence>
<dbReference type="GO" id="GO:0004672">
    <property type="term" value="F:protein kinase activity"/>
    <property type="evidence" value="ECO:0007669"/>
    <property type="project" value="InterPro"/>
</dbReference>
<dbReference type="InterPro" id="IPR051177">
    <property type="entry name" value="CIK-Related_Protein"/>
</dbReference>
<dbReference type="InterPro" id="IPR011989">
    <property type="entry name" value="ARM-like"/>
</dbReference>
<dbReference type="InterPro" id="IPR016024">
    <property type="entry name" value="ARM-type_fold"/>
</dbReference>
<dbReference type="AlphaFoldDB" id="A0AAN5CZT8"/>
<feature type="compositionally biased region" description="Basic and acidic residues" evidence="2">
    <location>
        <begin position="724"/>
        <end position="740"/>
    </location>
</feature>
<evidence type="ECO:0000259" key="3">
    <source>
        <dbReference type="PROSITE" id="PS50011"/>
    </source>
</evidence>
<dbReference type="InterPro" id="IPR011009">
    <property type="entry name" value="Kinase-like_dom_sf"/>
</dbReference>
<dbReference type="SUPFAM" id="SSF48371">
    <property type="entry name" value="ARM repeat"/>
    <property type="match status" value="1"/>
</dbReference>
<dbReference type="SUPFAM" id="SSF56112">
    <property type="entry name" value="Protein kinase-like (PK-like)"/>
    <property type="match status" value="1"/>
</dbReference>
<dbReference type="PANTHER" id="PTHR12984">
    <property type="entry name" value="SCY1-RELATED S/T PROTEIN KINASE-LIKE"/>
    <property type="match status" value="1"/>
</dbReference>
<evidence type="ECO:0000256" key="2">
    <source>
        <dbReference type="SAM" id="MobiDB-lite"/>
    </source>
</evidence>
<name>A0AAN5CZT8_9BILA</name>
<feature type="domain" description="Protein kinase" evidence="3">
    <location>
        <begin position="105"/>
        <end position="388"/>
    </location>
</feature>
<organism evidence="4 5">
    <name type="scientific">Pristionchus mayeri</name>
    <dbReference type="NCBI Taxonomy" id="1317129"/>
    <lineage>
        <taxon>Eukaryota</taxon>
        <taxon>Metazoa</taxon>
        <taxon>Ecdysozoa</taxon>
        <taxon>Nematoda</taxon>
        <taxon>Chromadorea</taxon>
        <taxon>Rhabditida</taxon>
        <taxon>Rhabditina</taxon>
        <taxon>Diplogasteromorpha</taxon>
        <taxon>Diplogasteroidea</taxon>
        <taxon>Neodiplogasteridae</taxon>
        <taxon>Pristionchus</taxon>
    </lineage>
</organism>
<gene>
    <name evidence="4" type="ORF">PMAYCL1PPCAC_23244</name>
</gene>
<evidence type="ECO:0000256" key="1">
    <source>
        <dbReference type="ARBA" id="ARBA00038349"/>
    </source>
</evidence>
<dbReference type="Gene3D" id="1.25.10.10">
    <property type="entry name" value="Leucine-rich Repeat Variant"/>
    <property type="match status" value="1"/>
</dbReference>
<dbReference type="GO" id="GO:0005524">
    <property type="term" value="F:ATP binding"/>
    <property type="evidence" value="ECO:0007669"/>
    <property type="project" value="InterPro"/>
</dbReference>
<dbReference type="EMBL" id="BTRK01000005">
    <property type="protein sequence ID" value="GMR53049.1"/>
    <property type="molecule type" value="Genomic_DNA"/>
</dbReference>
<feature type="region of interest" description="Disordered" evidence="2">
    <location>
        <begin position="791"/>
        <end position="839"/>
    </location>
</feature>
<comment type="similarity">
    <text evidence="1">Belongs to the protein kinase superfamily.</text>
</comment>
<proteinExistence type="inferred from homology"/>
<evidence type="ECO:0000313" key="4">
    <source>
        <dbReference type="EMBL" id="GMR53049.1"/>
    </source>
</evidence>
<dbReference type="SMART" id="SM00220">
    <property type="entry name" value="S_TKc"/>
    <property type="match status" value="1"/>
</dbReference>
<dbReference type="InterPro" id="IPR000719">
    <property type="entry name" value="Prot_kinase_dom"/>
</dbReference>
<dbReference type="Pfam" id="PF00069">
    <property type="entry name" value="Pkinase"/>
    <property type="match status" value="1"/>
</dbReference>
<comment type="caution">
    <text evidence="4">The sequence shown here is derived from an EMBL/GenBank/DDBJ whole genome shotgun (WGS) entry which is preliminary data.</text>
</comment>
<dbReference type="Gene3D" id="3.30.200.20">
    <property type="entry name" value="Phosphorylase Kinase, domain 1"/>
    <property type="match status" value="1"/>
</dbReference>
<accession>A0AAN5CZT8</accession>
<reference evidence="5" key="1">
    <citation type="submission" date="2022-10" db="EMBL/GenBank/DDBJ databases">
        <title>Genome assembly of Pristionchus species.</title>
        <authorList>
            <person name="Yoshida K."/>
            <person name="Sommer R.J."/>
        </authorList>
    </citation>
    <scope>NUCLEOTIDE SEQUENCE [LARGE SCALE GENOMIC DNA]</scope>
    <source>
        <strain evidence="5">RS5460</strain>
    </source>
</reference>
<dbReference type="PROSITE" id="PS50011">
    <property type="entry name" value="PROTEIN_KINASE_DOM"/>
    <property type="match status" value="1"/>
</dbReference>
<dbReference type="Gene3D" id="1.10.510.10">
    <property type="entry name" value="Transferase(Phosphotransferase) domain 1"/>
    <property type="match status" value="1"/>
</dbReference>
<dbReference type="PANTHER" id="PTHR12984:SF16">
    <property type="entry name" value="BLACK MATCH, ISOFORM H"/>
    <property type="match status" value="1"/>
</dbReference>
<keyword evidence="5" id="KW-1185">Reference proteome</keyword>
<evidence type="ECO:0000313" key="5">
    <source>
        <dbReference type="Proteomes" id="UP001328107"/>
    </source>
</evidence>
<protein>
    <recommendedName>
        <fullName evidence="3">Protein kinase domain-containing protein</fullName>
    </recommendedName>
</protein>
<feature type="region of interest" description="Disordered" evidence="2">
    <location>
        <begin position="724"/>
        <end position="762"/>
    </location>
</feature>